<reference evidence="1 2" key="1">
    <citation type="submission" date="2019-03" db="EMBL/GenBank/DDBJ databases">
        <title>Luteimonas zhaokaii sp.nov., isolated from the rectal contents of Plateau pika in Yushu, Qinghai Province, China.</title>
        <authorList>
            <person name="Zhang G."/>
        </authorList>
    </citation>
    <scope>NUCLEOTIDE SEQUENCE [LARGE SCALE GENOMIC DNA]</scope>
    <source>
        <strain evidence="1 2">B9</strain>
    </source>
</reference>
<dbReference type="OrthoDB" id="489469at2"/>
<organism evidence="1 2">
    <name type="scientific">Luteimonas aestuarii</name>
    <dbReference type="NCBI Taxonomy" id="453837"/>
    <lineage>
        <taxon>Bacteria</taxon>
        <taxon>Pseudomonadati</taxon>
        <taxon>Pseudomonadota</taxon>
        <taxon>Gammaproteobacteria</taxon>
        <taxon>Lysobacterales</taxon>
        <taxon>Lysobacteraceae</taxon>
        <taxon>Luteimonas</taxon>
    </lineage>
</organism>
<dbReference type="RefSeq" id="WP_133321836.1">
    <property type="nucleotide sequence ID" value="NZ_SMTF01000006.1"/>
</dbReference>
<dbReference type="SUPFAM" id="SSF53474">
    <property type="entry name" value="alpha/beta-Hydrolases"/>
    <property type="match status" value="1"/>
</dbReference>
<keyword evidence="2" id="KW-1185">Reference proteome</keyword>
<evidence type="ECO:0000313" key="2">
    <source>
        <dbReference type="Proteomes" id="UP000294796"/>
    </source>
</evidence>
<dbReference type="Gene3D" id="3.40.50.1820">
    <property type="entry name" value="alpha/beta hydrolase"/>
    <property type="match status" value="1"/>
</dbReference>
<keyword evidence="1" id="KW-0378">Hydrolase</keyword>
<sequence length="447" mass="48851">MPTPNPIAIVHGWSDDFGSFQKLREFLVANLGVPATIIRLGDWISLDDNVGYADIAIALERAWHAAGLPTSPRSVDIVVHSTGALVVREWMTRYHAPETVPIGRFLQLAPANFGSHLAHKGRSFIGRAVKGWKTGFQTGTRILRGLELASPYTRALADRDLFVAPSKRWYGAGRILSTVLVGNKGYTGIQAIANEAGSDGTVRIGTASLQVAQASVVFPPGPVAPVVQFRNAAGATAFAIVDGDNHSDITMKDKPSRNGIREELILGALRVRDGDFPESADGAFPWQATLDARAGAAKLSSPRRQNTVVHLADSVGDDVDDFFFEFWRSERSDKTFEQRFYQDVISHVHTYAANGAWRTLNLDIDKFDALRMHGTLGFQKLLVSVFASPAKTGNAKVGYSTATGRDIGAWHIEGRDFAKAFSPHRTLCVDIQIPRIVDDAVFRFRQS</sequence>
<dbReference type="AlphaFoldDB" id="A0A4R5TMC2"/>
<dbReference type="EMBL" id="SMTF01000006">
    <property type="protein sequence ID" value="TDK23739.1"/>
    <property type="molecule type" value="Genomic_DNA"/>
</dbReference>
<accession>A0A4R5TMC2</accession>
<protein>
    <submittedName>
        <fullName evidence="1">Alpha/beta hydrolase</fullName>
    </submittedName>
</protein>
<comment type="caution">
    <text evidence="1">The sequence shown here is derived from an EMBL/GenBank/DDBJ whole genome shotgun (WGS) entry which is preliminary data.</text>
</comment>
<proteinExistence type="predicted"/>
<gene>
    <name evidence="1" type="ORF">E2F46_09400</name>
</gene>
<dbReference type="Proteomes" id="UP000294796">
    <property type="component" value="Unassembled WGS sequence"/>
</dbReference>
<dbReference type="InterPro" id="IPR029058">
    <property type="entry name" value="AB_hydrolase_fold"/>
</dbReference>
<dbReference type="GO" id="GO:0016787">
    <property type="term" value="F:hydrolase activity"/>
    <property type="evidence" value="ECO:0007669"/>
    <property type="project" value="UniProtKB-KW"/>
</dbReference>
<evidence type="ECO:0000313" key="1">
    <source>
        <dbReference type="EMBL" id="TDK23739.1"/>
    </source>
</evidence>
<name>A0A4R5TMC2_9GAMM</name>